<dbReference type="PROSITE" id="PS51186">
    <property type="entry name" value="GNAT"/>
    <property type="match status" value="1"/>
</dbReference>
<dbReference type="InterPro" id="IPR016181">
    <property type="entry name" value="Acyl_CoA_acyltransferase"/>
</dbReference>
<dbReference type="Proteomes" id="UP001500974">
    <property type="component" value="Unassembled WGS sequence"/>
</dbReference>
<accession>A0ABN3AZM3</accession>
<evidence type="ECO:0000313" key="4">
    <source>
        <dbReference type="Proteomes" id="UP001500974"/>
    </source>
</evidence>
<dbReference type="InterPro" id="IPR000182">
    <property type="entry name" value="GNAT_dom"/>
</dbReference>
<reference evidence="3 4" key="1">
    <citation type="journal article" date="2019" name="Int. J. Syst. Evol. Microbiol.">
        <title>The Global Catalogue of Microorganisms (GCM) 10K type strain sequencing project: providing services to taxonomists for standard genome sequencing and annotation.</title>
        <authorList>
            <consortium name="The Broad Institute Genomics Platform"/>
            <consortium name="The Broad Institute Genome Sequencing Center for Infectious Disease"/>
            <person name="Wu L."/>
            <person name="Ma J."/>
        </authorList>
    </citation>
    <scope>NUCLEOTIDE SEQUENCE [LARGE SCALE GENOMIC DNA]</scope>
    <source>
        <strain evidence="3 4">JCM 14917</strain>
    </source>
</reference>
<dbReference type="Pfam" id="PF14542">
    <property type="entry name" value="Acetyltransf_CG"/>
    <property type="match status" value="1"/>
</dbReference>
<sequence length="95" mass="10436">MAAEVQVENNSDAGKYEVTLDGKPAGFAAYRLKDQQVVFTHTEVDSAFEGHGLGSALARFALDDVRERGLHAVPRCPFIAAYIERHPEYQDLVAS</sequence>
<dbReference type="SUPFAM" id="SSF55729">
    <property type="entry name" value="Acyl-CoA N-acyltransferases (Nat)"/>
    <property type="match status" value="1"/>
</dbReference>
<dbReference type="CDD" id="cd04301">
    <property type="entry name" value="NAT_SF"/>
    <property type="match status" value="1"/>
</dbReference>
<dbReference type="InterPro" id="IPR031165">
    <property type="entry name" value="GNAT_YJDJ"/>
</dbReference>
<dbReference type="PANTHER" id="PTHR31435:SF10">
    <property type="entry name" value="BSR4717 PROTEIN"/>
    <property type="match status" value="1"/>
</dbReference>
<dbReference type="EMBL" id="BAAAON010000003">
    <property type="protein sequence ID" value="GAA2177022.1"/>
    <property type="molecule type" value="Genomic_DNA"/>
</dbReference>
<evidence type="ECO:0000313" key="3">
    <source>
        <dbReference type="EMBL" id="GAA2177022.1"/>
    </source>
</evidence>
<dbReference type="RefSeq" id="WP_346028511.1">
    <property type="nucleotide sequence ID" value="NZ_BAAAON010000003.1"/>
</dbReference>
<feature type="domain" description="N-acetyltransferase" evidence="2">
    <location>
        <begin position="8"/>
        <end position="94"/>
    </location>
</feature>
<evidence type="ECO:0000259" key="2">
    <source>
        <dbReference type="PROSITE" id="PS51729"/>
    </source>
</evidence>
<organism evidence="3 4">
    <name type="scientific">Arthrobacter parietis</name>
    <dbReference type="NCBI Taxonomy" id="271434"/>
    <lineage>
        <taxon>Bacteria</taxon>
        <taxon>Bacillati</taxon>
        <taxon>Actinomycetota</taxon>
        <taxon>Actinomycetes</taxon>
        <taxon>Micrococcales</taxon>
        <taxon>Micrococcaceae</taxon>
        <taxon>Arthrobacter</taxon>
    </lineage>
</organism>
<proteinExistence type="predicted"/>
<evidence type="ECO:0000259" key="1">
    <source>
        <dbReference type="PROSITE" id="PS51186"/>
    </source>
</evidence>
<protein>
    <submittedName>
        <fullName evidence="3">GNAT family N-acetyltransferase</fullName>
    </submittedName>
</protein>
<name>A0ABN3AZM3_9MICC</name>
<keyword evidence="4" id="KW-1185">Reference proteome</keyword>
<gene>
    <name evidence="3" type="ORF">GCM10009784_25970</name>
</gene>
<dbReference type="PANTHER" id="PTHR31435">
    <property type="entry name" value="PROTEIN NATD1"/>
    <property type="match status" value="1"/>
</dbReference>
<feature type="domain" description="N-acetyltransferase" evidence="1">
    <location>
        <begin position="1"/>
        <end position="95"/>
    </location>
</feature>
<comment type="caution">
    <text evidence="3">The sequence shown here is derived from an EMBL/GenBank/DDBJ whole genome shotgun (WGS) entry which is preliminary data.</text>
</comment>
<dbReference type="PROSITE" id="PS51729">
    <property type="entry name" value="GNAT_YJDJ"/>
    <property type="match status" value="1"/>
</dbReference>
<dbReference type="Gene3D" id="3.40.630.30">
    <property type="match status" value="1"/>
</dbReference>
<dbReference type="InterPro" id="IPR045057">
    <property type="entry name" value="Gcn5-rel_NAT"/>
</dbReference>